<gene>
    <name evidence="1" type="ORF">S06H3_31860</name>
</gene>
<dbReference type="EMBL" id="BARV01018890">
    <property type="protein sequence ID" value="GAI24828.1"/>
    <property type="molecule type" value="Genomic_DNA"/>
</dbReference>
<sequence>MAVVETYTVITKGIGAPDYSDTVSSARERAGLRLEHSQGLKMFAALFSPSVDVATVLVGAHSSGETVLTLAGATGFWVNGKSSRR</sequence>
<organism evidence="1">
    <name type="scientific">marine sediment metagenome</name>
    <dbReference type="NCBI Taxonomy" id="412755"/>
    <lineage>
        <taxon>unclassified sequences</taxon>
        <taxon>metagenomes</taxon>
        <taxon>ecological metagenomes</taxon>
    </lineage>
</organism>
<reference evidence="1" key="1">
    <citation type="journal article" date="2014" name="Front. Microbiol.">
        <title>High frequency of phylogenetically diverse reductive dehalogenase-homologous genes in deep subseafloor sedimentary metagenomes.</title>
        <authorList>
            <person name="Kawai M."/>
            <person name="Futagami T."/>
            <person name="Toyoda A."/>
            <person name="Takaki Y."/>
            <person name="Nishi S."/>
            <person name="Hori S."/>
            <person name="Arai W."/>
            <person name="Tsubouchi T."/>
            <person name="Morono Y."/>
            <person name="Uchiyama I."/>
            <person name="Ito T."/>
            <person name="Fujiyama A."/>
            <person name="Inagaki F."/>
            <person name="Takami H."/>
        </authorList>
    </citation>
    <scope>NUCLEOTIDE SEQUENCE</scope>
    <source>
        <strain evidence="1">Expedition CK06-06</strain>
    </source>
</reference>
<protein>
    <submittedName>
        <fullName evidence="1">Uncharacterized protein</fullName>
    </submittedName>
</protein>
<accession>X1M0D3</accession>
<comment type="caution">
    <text evidence="1">The sequence shown here is derived from an EMBL/GenBank/DDBJ whole genome shotgun (WGS) entry which is preliminary data.</text>
</comment>
<feature type="non-terminal residue" evidence="1">
    <location>
        <position position="85"/>
    </location>
</feature>
<name>X1M0D3_9ZZZZ</name>
<evidence type="ECO:0000313" key="1">
    <source>
        <dbReference type="EMBL" id="GAI24828.1"/>
    </source>
</evidence>
<proteinExistence type="predicted"/>
<dbReference type="AlphaFoldDB" id="X1M0D3"/>